<gene>
    <name evidence="2" type="ORF">CP976_35625</name>
</gene>
<proteinExistence type="predicted"/>
<dbReference type="AlphaFoldDB" id="A0A5J6ID34"/>
<dbReference type="KEGG" id="scoe:CP976_35625"/>
<protein>
    <submittedName>
        <fullName evidence="2">Uncharacterized protein</fullName>
    </submittedName>
</protein>
<reference evidence="2 3" key="1">
    <citation type="submission" date="2017-09" db="EMBL/GenBank/DDBJ databases">
        <authorList>
            <person name="Lee N."/>
            <person name="Cho B.-K."/>
        </authorList>
    </citation>
    <scope>NUCLEOTIDE SEQUENCE [LARGE SCALE GENOMIC DNA]</scope>
    <source>
        <strain evidence="2 3">ATCC 13740</strain>
    </source>
</reference>
<accession>A0A5J6ID34</accession>
<name>A0A5J6ID34_STRC4</name>
<evidence type="ECO:0000256" key="1">
    <source>
        <dbReference type="SAM" id="MobiDB-lite"/>
    </source>
</evidence>
<evidence type="ECO:0000313" key="2">
    <source>
        <dbReference type="EMBL" id="QEV28931.1"/>
    </source>
</evidence>
<feature type="region of interest" description="Disordered" evidence="1">
    <location>
        <begin position="127"/>
        <end position="148"/>
    </location>
</feature>
<dbReference type="EMBL" id="CP023694">
    <property type="protein sequence ID" value="QEV28931.1"/>
    <property type="molecule type" value="Genomic_DNA"/>
</dbReference>
<evidence type="ECO:0000313" key="3">
    <source>
        <dbReference type="Proteomes" id="UP000326598"/>
    </source>
</evidence>
<dbReference type="Proteomes" id="UP000326598">
    <property type="component" value="Chromosome"/>
</dbReference>
<organism evidence="2 3">
    <name type="scientific">Streptomyces coeruleorubidus</name>
    <dbReference type="NCBI Taxonomy" id="116188"/>
    <lineage>
        <taxon>Bacteria</taxon>
        <taxon>Bacillati</taxon>
        <taxon>Actinomycetota</taxon>
        <taxon>Actinomycetes</taxon>
        <taxon>Kitasatosporales</taxon>
        <taxon>Streptomycetaceae</taxon>
        <taxon>Streptomyces</taxon>
    </lineage>
</organism>
<sequence>MRLCFARPGVRRTWTVELRPQPGGPFLVCRQCPYGGRPLVGSTARADLLAHLAAHARQEPLPAHLRICQCHERGCRQHPRHRGCNGPIRLLLVRERGGRRWRLSDACTACAAATSQAAVVPETTLLSTTTPSGQTRARRRRCPRGPDSQTRVREMLTYLATALPGEIGADARMIALQCALRMNDSAQVRLPYGVLRSLRLESAVSAWRELDQTGLMRTYPTTRRAVAVQLLDAGLLTQHPARPDRLRAADWALRGACPAHASTPLLRLAALSLVVRTARTSDHHAAEAEHVARECGVPAAALPSLLEQLVTAGVLLNWQAVLDTGEVSWRLGPNALRPYPTIEDAN</sequence>